<dbReference type="EMBL" id="BMTX01000031">
    <property type="protein sequence ID" value="GGS73811.1"/>
    <property type="molecule type" value="Genomic_DNA"/>
</dbReference>
<protein>
    <recommendedName>
        <fullName evidence="4">Tetratricopeptide repeat protein</fullName>
    </recommendedName>
</protein>
<evidence type="ECO:0000256" key="1">
    <source>
        <dbReference type="SAM" id="Phobius"/>
    </source>
</evidence>
<feature type="transmembrane region" description="Helical" evidence="1">
    <location>
        <begin position="212"/>
        <end position="234"/>
    </location>
</feature>
<keyword evidence="3" id="KW-1185">Reference proteome</keyword>
<keyword evidence="1" id="KW-1133">Transmembrane helix</keyword>
<organism evidence="2 3">
    <name type="scientific">Streptomyces pseudogriseolus</name>
    <name type="common">Streptomyces gancidicus</name>
    <name type="synonym">Streptomyces rubiginosus</name>
    <dbReference type="NCBI Taxonomy" id="36817"/>
    <lineage>
        <taxon>Bacteria</taxon>
        <taxon>Bacillati</taxon>
        <taxon>Actinomycetota</taxon>
        <taxon>Actinomycetes</taxon>
        <taxon>Kitasatosporales</taxon>
        <taxon>Streptomycetaceae</taxon>
        <taxon>Streptomyces</taxon>
        <taxon>Streptomyces pseudogriseolus group</taxon>
    </lineage>
</organism>
<accession>A0ABQ2TLC5</accession>
<reference evidence="3" key="1">
    <citation type="journal article" date="2019" name="Int. J. Syst. Evol. Microbiol.">
        <title>The Global Catalogue of Microorganisms (GCM) 10K type strain sequencing project: providing services to taxonomists for standard genome sequencing and annotation.</title>
        <authorList>
            <consortium name="The Broad Institute Genomics Platform"/>
            <consortium name="The Broad Institute Genome Sequencing Center for Infectious Disease"/>
            <person name="Wu L."/>
            <person name="Ma J."/>
        </authorList>
    </citation>
    <scope>NUCLEOTIDE SEQUENCE [LARGE SCALE GENOMIC DNA]</scope>
    <source>
        <strain evidence="3">JCM 4416</strain>
    </source>
</reference>
<evidence type="ECO:0000313" key="2">
    <source>
        <dbReference type="EMBL" id="GGS73811.1"/>
    </source>
</evidence>
<keyword evidence="1" id="KW-0472">Membrane</keyword>
<name>A0ABQ2TLC5_STREZ</name>
<comment type="caution">
    <text evidence="2">The sequence shown here is derived from an EMBL/GenBank/DDBJ whole genome shotgun (WGS) entry which is preliminary data.</text>
</comment>
<sequence length="288" mass="30900">MDVAQQYAQQCSELYAAGGFAAVRRTAQAGLDQVGPTAVLYRWLGQAHAAEDEDDHDAEAERAYRSGLALAPDDLGLLVCYLELCLRADAFDYPVRAGRVATLRARIDELAPDGSPESRRVDDALSWAGRGYWDDLIAAAGRGELQQAESAELGERVAGALRAGTVDAASPATAGEDMLLQGRANAPLRYLVTHRTAAYVITCAAALGVNRLLVTTGVVTFSAWGWLLWIPLFATEGKLRAARKLARERVVARIEARHVLETAVVVNADDHSEAKPRTGDTPDGSGHH</sequence>
<keyword evidence="1" id="KW-0812">Transmembrane</keyword>
<proteinExistence type="predicted"/>
<dbReference type="Proteomes" id="UP000597853">
    <property type="component" value="Unassembled WGS sequence"/>
</dbReference>
<evidence type="ECO:0008006" key="4">
    <source>
        <dbReference type="Google" id="ProtNLM"/>
    </source>
</evidence>
<gene>
    <name evidence="2" type="ORF">GCM10010285_60720</name>
</gene>
<evidence type="ECO:0000313" key="3">
    <source>
        <dbReference type="Proteomes" id="UP000597853"/>
    </source>
</evidence>